<gene>
    <name evidence="2" type="ORF">A5893_04770</name>
</gene>
<dbReference type="SUPFAM" id="SSF55347">
    <property type="entry name" value="Glyceraldehyde-3-phosphate dehydrogenase-like, C-terminal domain"/>
    <property type="match status" value="1"/>
</dbReference>
<dbReference type="STRING" id="1826909.A5893_04770"/>
<dbReference type="InterPro" id="IPR050463">
    <property type="entry name" value="Gfo/Idh/MocA_oxidrdct_glycsds"/>
</dbReference>
<evidence type="ECO:0000259" key="1">
    <source>
        <dbReference type="Pfam" id="PF01408"/>
    </source>
</evidence>
<protein>
    <submittedName>
        <fullName evidence="2">Oxidoreductase</fullName>
    </submittedName>
</protein>
<dbReference type="Gene3D" id="3.30.360.10">
    <property type="entry name" value="Dihydrodipicolinate Reductase, domain 2"/>
    <property type="match status" value="1"/>
</dbReference>
<evidence type="ECO:0000313" key="3">
    <source>
        <dbReference type="Proteomes" id="UP000078459"/>
    </source>
</evidence>
<dbReference type="RefSeq" id="WP_068821512.1">
    <property type="nucleotide sequence ID" value="NZ_LWHJ01000022.1"/>
</dbReference>
<dbReference type="GO" id="GO:0000166">
    <property type="term" value="F:nucleotide binding"/>
    <property type="evidence" value="ECO:0007669"/>
    <property type="project" value="InterPro"/>
</dbReference>
<comment type="caution">
    <text evidence="2">The sequence shown here is derived from an EMBL/GenBank/DDBJ whole genome shotgun (WGS) entry which is preliminary data.</text>
</comment>
<dbReference type="PROSITE" id="PS51318">
    <property type="entry name" value="TAT"/>
    <property type="match status" value="1"/>
</dbReference>
<reference evidence="2 3" key="2">
    <citation type="submission" date="2016-06" db="EMBL/GenBank/DDBJ databases">
        <title>Pedobacter psychrophilus sp. nov., isolated from Antarctic fragmentary rock.</title>
        <authorList>
            <person name="Svec P."/>
        </authorList>
    </citation>
    <scope>NUCLEOTIDE SEQUENCE [LARGE SCALE GENOMIC DNA]</scope>
    <source>
        <strain evidence="2 3">CCM 8644</strain>
    </source>
</reference>
<dbReference type="InterPro" id="IPR006311">
    <property type="entry name" value="TAT_signal"/>
</dbReference>
<organism evidence="2 3">
    <name type="scientific">Pedobacter psychrophilus</name>
    <dbReference type="NCBI Taxonomy" id="1826909"/>
    <lineage>
        <taxon>Bacteria</taxon>
        <taxon>Pseudomonadati</taxon>
        <taxon>Bacteroidota</taxon>
        <taxon>Sphingobacteriia</taxon>
        <taxon>Sphingobacteriales</taxon>
        <taxon>Sphingobacteriaceae</taxon>
        <taxon>Pedobacter</taxon>
    </lineage>
</organism>
<dbReference type="SUPFAM" id="SSF51735">
    <property type="entry name" value="NAD(P)-binding Rossmann-fold domains"/>
    <property type="match status" value="1"/>
</dbReference>
<dbReference type="PANTHER" id="PTHR43818">
    <property type="entry name" value="BCDNA.GH03377"/>
    <property type="match status" value="1"/>
</dbReference>
<dbReference type="AlphaFoldDB" id="A0A179DHT3"/>
<dbReference type="OrthoDB" id="9763611at2"/>
<dbReference type="InterPro" id="IPR036291">
    <property type="entry name" value="NAD(P)-bd_dom_sf"/>
</dbReference>
<name>A0A179DHT3_9SPHI</name>
<feature type="domain" description="Gfo/Idh/MocA-like oxidoreductase N-terminal" evidence="1">
    <location>
        <begin position="42"/>
        <end position="168"/>
    </location>
</feature>
<dbReference type="Pfam" id="PF01408">
    <property type="entry name" value="GFO_IDH_MocA"/>
    <property type="match status" value="1"/>
</dbReference>
<dbReference type="InterPro" id="IPR000683">
    <property type="entry name" value="Gfo/Idh/MocA-like_OxRdtase_N"/>
</dbReference>
<dbReference type="PANTHER" id="PTHR43818:SF5">
    <property type="entry name" value="OXIDOREDUCTASE FAMILY PROTEIN"/>
    <property type="match status" value="1"/>
</dbReference>
<proteinExistence type="predicted"/>
<keyword evidence="3" id="KW-1185">Reference proteome</keyword>
<accession>A0A179DHT3</accession>
<dbReference type="Proteomes" id="UP000078459">
    <property type="component" value="Unassembled WGS sequence"/>
</dbReference>
<sequence length="451" mass="50802">MDKSRRKFIKNSAIAAAGTYLGTVGMSAKSYGNIIGANDRVRVGVVGFSDRFKDALMPSFLKSNKELNFDIVGVSDLWSYRRDLGVNHIKGLIGHDIKACRNNDELYAMKDLDAVIVSTADFQHALHTIEAVNAGCDVYCEKPFAETMADNRAALKAVKASKQIVQIGSQRRSGKNYQAAADFIQQGKFGDITMVELSWNVNQPGRWRRPDLVAKIKEQDTDWKRFLLNRPFEEWDPRKYLEYRLFWPYSSGMPGQWMSHQIDTVHWFTGLKHPRSVAANGGIYQWRDGRRNWDTTTAVFDYGPQDNQEKGFQVVFTSRMHNGDEKPAEIYYSNGGELNLITNTVSPNGGLSEKHAAAMQMKANLLPNIKLAELVKVDAAANAGADDLVSNHMRNWMECIRSREQTHAPVEAGYYHSIANIMTNASVRTGYKATFNEATQEVMVNGKVFEY</sequence>
<reference evidence="2 3" key="1">
    <citation type="submission" date="2016-04" db="EMBL/GenBank/DDBJ databases">
        <authorList>
            <person name="Evans L.H."/>
            <person name="Alamgir A."/>
            <person name="Owens N."/>
            <person name="Weber N.D."/>
            <person name="Virtaneva K."/>
            <person name="Barbian K."/>
            <person name="Babar A."/>
            <person name="Rosenke K."/>
        </authorList>
    </citation>
    <scope>NUCLEOTIDE SEQUENCE [LARGE SCALE GENOMIC DNA]</scope>
    <source>
        <strain evidence="2 3">CCM 8644</strain>
    </source>
</reference>
<evidence type="ECO:0000313" key="2">
    <source>
        <dbReference type="EMBL" id="OAQ40270.1"/>
    </source>
</evidence>
<dbReference type="Gene3D" id="3.40.50.720">
    <property type="entry name" value="NAD(P)-binding Rossmann-like Domain"/>
    <property type="match status" value="1"/>
</dbReference>
<dbReference type="EMBL" id="LWHJ01000022">
    <property type="protein sequence ID" value="OAQ40270.1"/>
    <property type="molecule type" value="Genomic_DNA"/>
</dbReference>